<name>A0A1I5ATF4_9PROT</name>
<dbReference type="Gene3D" id="3.40.50.620">
    <property type="entry name" value="HUPs"/>
    <property type="match status" value="1"/>
</dbReference>
<evidence type="ECO:0000313" key="3">
    <source>
        <dbReference type="EMBL" id="SFN65672.1"/>
    </source>
</evidence>
<dbReference type="AlphaFoldDB" id="A0A1I5ATF4"/>
<dbReference type="CDD" id="cd06259">
    <property type="entry name" value="YdcF-like"/>
    <property type="match status" value="1"/>
</dbReference>
<proteinExistence type="predicted"/>
<protein>
    <submittedName>
        <fullName evidence="3">Uncharacterized SAM-binding protein YcdF, DUF218 family</fullName>
    </submittedName>
</protein>
<keyword evidence="1" id="KW-1133">Transmembrane helix</keyword>
<keyword evidence="4" id="KW-1185">Reference proteome</keyword>
<dbReference type="GO" id="GO:0000270">
    <property type="term" value="P:peptidoglycan metabolic process"/>
    <property type="evidence" value="ECO:0007669"/>
    <property type="project" value="TreeGrafter"/>
</dbReference>
<dbReference type="EMBL" id="FOVJ01000002">
    <property type="protein sequence ID" value="SFN65672.1"/>
    <property type="molecule type" value="Genomic_DNA"/>
</dbReference>
<dbReference type="InterPro" id="IPR014729">
    <property type="entry name" value="Rossmann-like_a/b/a_fold"/>
</dbReference>
<sequence length="252" mass="27953">MDWFATNLISAFLLPPLNLILLGATGILLLKRRPGLGKGLLAATLALLYLLSTPLAADTLLQELETPPERYDLNNAQAIVVLGGGTYYDAPEYGNHTVGRYTLERIRYAAQLHRITGKPMLATGGAPVGSGSSEATQMRTVLEDEFQIPVKWIEDAAGNTHENAYNSFAILKKDGINRIALVTHAWHMPRAKREFERAGFEVMPAATAYTTRYKTDIFAFIPTAGALQRSNLFFHEVIGMMWYRIMPARRSV</sequence>
<reference evidence="4" key="1">
    <citation type="submission" date="2016-10" db="EMBL/GenBank/DDBJ databases">
        <authorList>
            <person name="Varghese N."/>
        </authorList>
    </citation>
    <scope>NUCLEOTIDE SEQUENCE [LARGE SCALE GENOMIC DNA]</scope>
    <source>
        <strain evidence="4">Nsp8</strain>
    </source>
</reference>
<dbReference type="RefSeq" id="WP_074796241.1">
    <property type="nucleotide sequence ID" value="NZ_FOVJ01000002.1"/>
</dbReference>
<keyword evidence="1" id="KW-0812">Transmembrane</keyword>
<dbReference type="GO" id="GO:0043164">
    <property type="term" value="P:Gram-negative-bacterium-type cell wall biogenesis"/>
    <property type="evidence" value="ECO:0007669"/>
    <property type="project" value="TreeGrafter"/>
</dbReference>
<keyword evidence="1" id="KW-0472">Membrane</keyword>
<dbReference type="InterPro" id="IPR051599">
    <property type="entry name" value="Cell_Envelope_Assoc"/>
</dbReference>
<dbReference type="Proteomes" id="UP000183107">
    <property type="component" value="Unassembled WGS sequence"/>
</dbReference>
<evidence type="ECO:0000256" key="1">
    <source>
        <dbReference type="SAM" id="Phobius"/>
    </source>
</evidence>
<accession>A0A1I5ATF4</accession>
<gene>
    <name evidence="3" type="ORF">SAMN05216386_1525</name>
</gene>
<evidence type="ECO:0000259" key="2">
    <source>
        <dbReference type="Pfam" id="PF02698"/>
    </source>
</evidence>
<dbReference type="InterPro" id="IPR003848">
    <property type="entry name" value="DUF218"/>
</dbReference>
<feature type="domain" description="DUF218" evidence="2">
    <location>
        <begin position="77"/>
        <end position="239"/>
    </location>
</feature>
<dbReference type="Pfam" id="PF02698">
    <property type="entry name" value="DUF218"/>
    <property type="match status" value="1"/>
</dbReference>
<dbReference type="GO" id="GO:0005886">
    <property type="term" value="C:plasma membrane"/>
    <property type="evidence" value="ECO:0007669"/>
    <property type="project" value="TreeGrafter"/>
</dbReference>
<dbReference type="PANTHER" id="PTHR30336">
    <property type="entry name" value="INNER MEMBRANE PROTEIN, PROBABLE PERMEASE"/>
    <property type="match status" value="1"/>
</dbReference>
<organism evidence="3 4">
    <name type="scientific">Nitrosospira briensis</name>
    <dbReference type="NCBI Taxonomy" id="35799"/>
    <lineage>
        <taxon>Bacteria</taxon>
        <taxon>Pseudomonadati</taxon>
        <taxon>Pseudomonadota</taxon>
        <taxon>Betaproteobacteria</taxon>
        <taxon>Nitrosomonadales</taxon>
        <taxon>Nitrosomonadaceae</taxon>
        <taxon>Nitrosospira</taxon>
    </lineage>
</organism>
<dbReference type="PANTHER" id="PTHR30336:SF4">
    <property type="entry name" value="ENVELOPE BIOGENESIS FACTOR ELYC"/>
    <property type="match status" value="1"/>
</dbReference>
<feature type="transmembrane region" description="Helical" evidence="1">
    <location>
        <begin position="12"/>
        <end position="30"/>
    </location>
</feature>
<evidence type="ECO:0000313" key="4">
    <source>
        <dbReference type="Proteomes" id="UP000183107"/>
    </source>
</evidence>
<dbReference type="OrthoDB" id="9809813at2"/>